<proteinExistence type="predicted"/>
<dbReference type="EMBL" id="AMQN01003577">
    <property type="status" value="NOT_ANNOTATED_CDS"/>
    <property type="molecule type" value="Genomic_DNA"/>
</dbReference>
<evidence type="ECO:0000313" key="3">
    <source>
        <dbReference type="EMBL" id="ELT87745.1"/>
    </source>
</evidence>
<dbReference type="OrthoDB" id="17800at2759"/>
<evidence type="ECO:0000313" key="4">
    <source>
        <dbReference type="EnsemblMetazoa" id="CapteP227211"/>
    </source>
</evidence>
<sequence>MAAYQALDAQGPAPTVPDPKEDTMEHCRSSRYAPHPYYDDPAGKPLFGDARPSDRVLNLIVGTFTSLFVTVTVISAIAFPSWPPRGINVYFAFCITVICGSHLTLIYWYRQGDLEPRFRKLIYCNAVSLILLCLCANLYIHNVG</sequence>
<feature type="transmembrane region" description="Helical" evidence="2">
    <location>
        <begin position="56"/>
        <end position="77"/>
    </location>
</feature>
<reference evidence="3 5" key="2">
    <citation type="journal article" date="2013" name="Nature">
        <title>Insights into bilaterian evolution from three spiralian genomes.</title>
        <authorList>
            <person name="Simakov O."/>
            <person name="Marletaz F."/>
            <person name="Cho S.J."/>
            <person name="Edsinger-Gonzales E."/>
            <person name="Havlak P."/>
            <person name="Hellsten U."/>
            <person name="Kuo D.H."/>
            <person name="Larsson T."/>
            <person name="Lv J."/>
            <person name="Arendt D."/>
            <person name="Savage R."/>
            <person name="Osoegawa K."/>
            <person name="de Jong P."/>
            <person name="Grimwood J."/>
            <person name="Chapman J.A."/>
            <person name="Shapiro H."/>
            <person name="Aerts A."/>
            <person name="Otillar R.P."/>
            <person name="Terry A.Y."/>
            <person name="Boore J.L."/>
            <person name="Grigoriev I.V."/>
            <person name="Lindberg D.R."/>
            <person name="Seaver E.C."/>
            <person name="Weisblat D.A."/>
            <person name="Putnam N.H."/>
            <person name="Rokhsar D.S."/>
        </authorList>
    </citation>
    <scope>NUCLEOTIDE SEQUENCE</scope>
    <source>
        <strain evidence="3 5">I ESC-2004</strain>
    </source>
</reference>
<keyword evidence="2" id="KW-0812">Transmembrane</keyword>
<accession>R7T8M6</accession>
<evidence type="ECO:0000313" key="5">
    <source>
        <dbReference type="Proteomes" id="UP000014760"/>
    </source>
</evidence>
<evidence type="ECO:0008006" key="6">
    <source>
        <dbReference type="Google" id="ProtNLM"/>
    </source>
</evidence>
<dbReference type="EMBL" id="KB312171">
    <property type="protein sequence ID" value="ELT87745.1"/>
    <property type="molecule type" value="Genomic_DNA"/>
</dbReference>
<reference evidence="5" key="1">
    <citation type="submission" date="2012-12" db="EMBL/GenBank/DDBJ databases">
        <authorList>
            <person name="Hellsten U."/>
            <person name="Grimwood J."/>
            <person name="Chapman J.A."/>
            <person name="Shapiro H."/>
            <person name="Aerts A."/>
            <person name="Otillar R.P."/>
            <person name="Terry A.Y."/>
            <person name="Boore J.L."/>
            <person name="Simakov O."/>
            <person name="Marletaz F."/>
            <person name="Cho S.-J."/>
            <person name="Edsinger-Gonzales E."/>
            <person name="Havlak P."/>
            <person name="Kuo D.-H."/>
            <person name="Larsson T."/>
            <person name="Lv J."/>
            <person name="Arendt D."/>
            <person name="Savage R."/>
            <person name="Osoegawa K."/>
            <person name="de Jong P."/>
            <person name="Lindberg D.R."/>
            <person name="Seaver E.C."/>
            <person name="Weisblat D.A."/>
            <person name="Putnam N.H."/>
            <person name="Grigoriev I.V."/>
            <person name="Rokhsar D.S."/>
        </authorList>
    </citation>
    <scope>NUCLEOTIDE SEQUENCE</scope>
    <source>
        <strain evidence="5">I ESC-2004</strain>
    </source>
</reference>
<dbReference type="AlphaFoldDB" id="R7T8M6"/>
<keyword evidence="2" id="KW-0472">Membrane</keyword>
<dbReference type="HOGENOM" id="CLU_148752_0_0_1"/>
<reference evidence="4" key="3">
    <citation type="submission" date="2015-06" db="UniProtKB">
        <authorList>
            <consortium name="EnsemblMetazoa"/>
        </authorList>
    </citation>
    <scope>IDENTIFICATION</scope>
</reference>
<keyword evidence="5" id="KW-1185">Reference proteome</keyword>
<feature type="transmembrane region" description="Helical" evidence="2">
    <location>
        <begin position="121"/>
        <end position="140"/>
    </location>
</feature>
<dbReference type="Proteomes" id="UP000014760">
    <property type="component" value="Unassembled WGS sequence"/>
</dbReference>
<dbReference type="Pfam" id="PF10856">
    <property type="entry name" value="DUF2678"/>
    <property type="match status" value="1"/>
</dbReference>
<dbReference type="PANTHER" id="PTHR28603">
    <property type="entry name" value="TRANSMEMBRANE PROTEIN 243"/>
    <property type="match status" value="1"/>
</dbReference>
<dbReference type="PANTHER" id="PTHR28603:SF1">
    <property type="entry name" value="TRANSMEMBRANE PROTEIN 243"/>
    <property type="match status" value="1"/>
</dbReference>
<dbReference type="OMA" id="HAMLIHW"/>
<keyword evidence="2" id="KW-1133">Transmembrane helix</keyword>
<protein>
    <recommendedName>
        <fullName evidence="6">Transmembrane protein 243</fullName>
    </recommendedName>
</protein>
<organism evidence="3">
    <name type="scientific">Capitella teleta</name>
    <name type="common">Polychaete worm</name>
    <dbReference type="NCBI Taxonomy" id="283909"/>
    <lineage>
        <taxon>Eukaryota</taxon>
        <taxon>Metazoa</taxon>
        <taxon>Spiralia</taxon>
        <taxon>Lophotrochozoa</taxon>
        <taxon>Annelida</taxon>
        <taxon>Polychaeta</taxon>
        <taxon>Sedentaria</taxon>
        <taxon>Scolecida</taxon>
        <taxon>Capitellidae</taxon>
        <taxon>Capitella</taxon>
    </lineage>
</organism>
<feature type="transmembrane region" description="Helical" evidence="2">
    <location>
        <begin position="89"/>
        <end position="109"/>
    </location>
</feature>
<dbReference type="EnsemblMetazoa" id="CapteT227211">
    <property type="protein sequence ID" value="CapteP227211"/>
    <property type="gene ID" value="CapteG227211"/>
</dbReference>
<gene>
    <name evidence="3" type="ORF">CAPTEDRAFT_227211</name>
</gene>
<evidence type="ECO:0000256" key="1">
    <source>
        <dbReference type="SAM" id="MobiDB-lite"/>
    </source>
</evidence>
<name>R7T8M6_CAPTE</name>
<evidence type="ECO:0000256" key="2">
    <source>
        <dbReference type="SAM" id="Phobius"/>
    </source>
</evidence>
<feature type="region of interest" description="Disordered" evidence="1">
    <location>
        <begin position="1"/>
        <end position="24"/>
    </location>
</feature>
<dbReference type="InterPro" id="IPR022564">
    <property type="entry name" value="DUF2678"/>
</dbReference>